<protein>
    <submittedName>
        <fullName evidence="3">DUF5107 domain-containing protein</fullName>
    </submittedName>
</protein>
<accession>A0ABS7DMV6</accession>
<feature type="repeat" description="TPR" evidence="1">
    <location>
        <begin position="491"/>
        <end position="524"/>
    </location>
</feature>
<organism evidence="3 4">
    <name type="scientific">Caproiciproducens faecalis</name>
    <dbReference type="NCBI Taxonomy" id="2820301"/>
    <lineage>
        <taxon>Bacteria</taxon>
        <taxon>Bacillati</taxon>
        <taxon>Bacillota</taxon>
        <taxon>Clostridia</taxon>
        <taxon>Eubacteriales</taxon>
        <taxon>Acutalibacteraceae</taxon>
        <taxon>Caproiciproducens</taxon>
    </lineage>
</organism>
<evidence type="ECO:0000256" key="1">
    <source>
        <dbReference type="PROSITE-ProRule" id="PRU00339"/>
    </source>
</evidence>
<dbReference type="Proteomes" id="UP000719942">
    <property type="component" value="Unassembled WGS sequence"/>
</dbReference>
<dbReference type="InterPro" id="IPR011990">
    <property type="entry name" value="TPR-like_helical_dom_sf"/>
</dbReference>
<keyword evidence="4" id="KW-1185">Reference proteome</keyword>
<sequence>MKIVRSVLNIPGAELESGNPLPRFRDRAQEKPLIDAGLLESEKKGFAYQTGFRELPYTVQDTFHRDLKPRQLKTVVMENDFLRATFLADYGGRLWSLYDKRAERELLFTNPVLRLGNLAIRNAWFSGGIEWNLGQFGHTCLTCEPMFFARCTGKDGEPFLRMYEYERQKCFFLQIDFHLPEDSDRLFAHVKILNTQPHAVPLYWWTNIAVREEKNVRVFSQSDGVVCIKPETMSSQNSAHGFAHDTMPYLKSLNGLDASYPQNLSYSNEYFFQNRHALSDAWETAVYDDGTAFWERSTAALCYRKMFCWGMQRGGCHWKDFLSLDGEGNYLEVQAGLSPSQVHGEDIEPNGCVRFTQVFGGMAVDKSEAFSGWEASKQYVHSRIDQRLSEEELLRADGLYEALEDTVPDEILYCGSGWGALEAARDPQMIPKGLLFPEETLGEKQAPWLALLRTGRMPEPEKERLPASWMTDPRWMALLAKSLQNEENRSAQALLHLGLMLYESGKWQDGINAMKQSIAVRPTAVCCRNLAQALLQDDHLEEACSCMEQALALGGAEQSEVMAQDAIDLFTKAGRYQQAWDCYRALPESLKAVERVRLNTVRAAFELEKWEFLEEQFAFPFAVMREGETMLLDTWFMVQAVRMARQRGTTDWKSLLEEARTTLSPPYNLDFRMTT</sequence>
<dbReference type="SUPFAM" id="SSF48452">
    <property type="entry name" value="TPR-like"/>
    <property type="match status" value="1"/>
</dbReference>
<gene>
    <name evidence="3" type="ORF">J5W02_07395</name>
</gene>
<reference evidence="3 4" key="1">
    <citation type="submission" date="2021-03" db="EMBL/GenBank/DDBJ databases">
        <title>Caproiciproducens sp. nov. isolated from feces of cow.</title>
        <authorList>
            <person name="Choi J.-Y."/>
        </authorList>
    </citation>
    <scope>NUCLEOTIDE SEQUENCE [LARGE SCALE GENOMIC DNA]</scope>
    <source>
        <strain evidence="3 4">AGMB10547</strain>
    </source>
</reference>
<dbReference type="EMBL" id="JAGFNZ010000002">
    <property type="protein sequence ID" value="MBW7572636.1"/>
    <property type="molecule type" value="Genomic_DNA"/>
</dbReference>
<evidence type="ECO:0000259" key="2">
    <source>
        <dbReference type="Pfam" id="PF17128"/>
    </source>
</evidence>
<comment type="caution">
    <text evidence="3">The sequence shown here is derived from an EMBL/GenBank/DDBJ whole genome shotgun (WGS) entry which is preliminary data.</text>
</comment>
<dbReference type="RefSeq" id="WP_219965026.1">
    <property type="nucleotide sequence ID" value="NZ_JAGFNZ010000002.1"/>
</dbReference>
<name>A0ABS7DMV6_9FIRM</name>
<evidence type="ECO:0000313" key="3">
    <source>
        <dbReference type="EMBL" id="MBW7572636.1"/>
    </source>
</evidence>
<proteinExistence type="predicted"/>
<evidence type="ECO:0000313" key="4">
    <source>
        <dbReference type="Proteomes" id="UP000719942"/>
    </source>
</evidence>
<dbReference type="InterPro" id="IPR033396">
    <property type="entry name" value="DUF5107"/>
</dbReference>
<keyword evidence="1" id="KW-0802">TPR repeat</keyword>
<dbReference type="Gene3D" id="1.25.40.10">
    <property type="entry name" value="Tetratricopeptide repeat domain"/>
    <property type="match status" value="1"/>
</dbReference>
<feature type="domain" description="DUF5107" evidence="2">
    <location>
        <begin position="56"/>
        <end position="342"/>
    </location>
</feature>
<dbReference type="InterPro" id="IPR019734">
    <property type="entry name" value="TPR_rpt"/>
</dbReference>
<dbReference type="Pfam" id="PF17128">
    <property type="entry name" value="DUF5107"/>
    <property type="match status" value="1"/>
</dbReference>
<dbReference type="PROSITE" id="PS50005">
    <property type="entry name" value="TPR"/>
    <property type="match status" value="1"/>
</dbReference>